<dbReference type="Gene3D" id="3.30.1460.30">
    <property type="entry name" value="YgaC/TfoX-N like chaperone"/>
    <property type="match status" value="1"/>
</dbReference>
<dbReference type="SUPFAM" id="SSF159894">
    <property type="entry name" value="YgaC/TfoX-N like"/>
    <property type="match status" value="1"/>
</dbReference>
<sequence>MERPAAARRGARVDDTPREGHPRRTRAAGPALRRGGRALGHAAGRRRAARRGATRVGASAGPHPGLDLALVGARPEHLSMPNAPETLECIQEAFDPLPVRLRAMFGEHAIYCDDRIFGFICDDTLLLKLVPEAEELTAALPRGEAYPGSKPYGIVDDDRLSDVEWLHEVAQTIAATQPPKPVRGCGAGPG</sequence>
<feature type="domain" description="TfoX N-terminal" evidence="2">
    <location>
        <begin position="98"/>
        <end position="171"/>
    </location>
</feature>
<evidence type="ECO:0000313" key="3">
    <source>
        <dbReference type="EMBL" id="KAA6432148.1"/>
    </source>
</evidence>
<proteinExistence type="predicted"/>
<dbReference type="OrthoDB" id="8687154at2"/>
<evidence type="ECO:0000313" key="4">
    <source>
        <dbReference type="Proteomes" id="UP000323221"/>
    </source>
</evidence>
<dbReference type="InterPro" id="IPR007076">
    <property type="entry name" value="TfoX_N"/>
</dbReference>
<accession>A0A5M8QAF7</accession>
<comment type="caution">
    <text evidence="3">The sequence shown here is derived from an EMBL/GenBank/DDBJ whole genome shotgun (WGS) entry which is preliminary data.</text>
</comment>
<protein>
    <submittedName>
        <fullName evidence="3">TfoX/Sxy family protein</fullName>
    </submittedName>
</protein>
<feature type="compositionally biased region" description="Basic residues" evidence="1">
    <location>
        <begin position="43"/>
        <end position="53"/>
    </location>
</feature>
<feature type="region of interest" description="Disordered" evidence="1">
    <location>
        <begin position="1"/>
        <end position="65"/>
    </location>
</feature>
<name>A0A5M8QAF7_9MICO</name>
<evidence type="ECO:0000259" key="2">
    <source>
        <dbReference type="Pfam" id="PF04993"/>
    </source>
</evidence>
<dbReference type="AlphaFoldDB" id="A0A5M8QAF7"/>
<feature type="compositionally biased region" description="Basic and acidic residues" evidence="1">
    <location>
        <begin position="1"/>
        <end position="22"/>
    </location>
</feature>
<dbReference type="Proteomes" id="UP000323221">
    <property type="component" value="Unassembled WGS sequence"/>
</dbReference>
<dbReference type="EMBL" id="VOIR01000015">
    <property type="protein sequence ID" value="KAA6432148.1"/>
    <property type="molecule type" value="Genomic_DNA"/>
</dbReference>
<organism evidence="3 4">
    <name type="scientific">Agrococcus sediminis</name>
    <dbReference type="NCBI Taxonomy" id="2599924"/>
    <lineage>
        <taxon>Bacteria</taxon>
        <taxon>Bacillati</taxon>
        <taxon>Actinomycetota</taxon>
        <taxon>Actinomycetes</taxon>
        <taxon>Micrococcales</taxon>
        <taxon>Microbacteriaceae</taxon>
        <taxon>Agrococcus</taxon>
    </lineage>
</organism>
<dbReference type="Pfam" id="PF04993">
    <property type="entry name" value="TfoX_N"/>
    <property type="match status" value="1"/>
</dbReference>
<reference evidence="3 4" key="1">
    <citation type="submission" date="2019-08" db="EMBL/GenBank/DDBJ databases">
        <title>Agrococcus lahaulensis sp. nov., isolated from a cold desert of the Indian Himalayas.</title>
        <authorList>
            <person name="Qu J.H."/>
        </authorList>
    </citation>
    <scope>NUCLEOTIDE SEQUENCE [LARGE SCALE GENOMIC DNA]</scope>
    <source>
        <strain evidence="3 4">NS18</strain>
    </source>
</reference>
<gene>
    <name evidence="3" type="ORF">FQ330_10255</name>
</gene>
<keyword evidence="4" id="KW-1185">Reference proteome</keyword>
<evidence type="ECO:0000256" key="1">
    <source>
        <dbReference type="SAM" id="MobiDB-lite"/>
    </source>
</evidence>